<protein>
    <submittedName>
        <fullName evidence="1">Cupin</fullName>
    </submittedName>
</protein>
<dbReference type="OrthoDB" id="161242at2"/>
<sequence length="123" mass="13357">MLALAKKSFHNPDEVRTPPLTRVEVIVFGNAKAARMTLQPGWHWAEHIKPVAGTPTCQSHHVGTVLAGQLRVTHPDSGEIEIGPGDAYEILPGHDAWVVGDEPFVGLEFETTTVEEYATGGKH</sequence>
<organism evidence="1 2">
    <name type="scientific">Actinocatenispora sera</name>
    <dbReference type="NCBI Taxonomy" id="390989"/>
    <lineage>
        <taxon>Bacteria</taxon>
        <taxon>Bacillati</taxon>
        <taxon>Actinomycetota</taxon>
        <taxon>Actinomycetes</taxon>
        <taxon>Micromonosporales</taxon>
        <taxon>Micromonosporaceae</taxon>
        <taxon>Actinocatenispora</taxon>
    </lineage>
</organism>
<dbReference type="SUPFAM" id="SSF51182">
    <property type="entry name" value="RmlC-like cupins"/>
    <property type="match status" value="1"/>
</dbReference>
<keyword evidence="2" id="KW-1185">Reference proteome</keyword>
<evidence type="ECO:0000313" key="2">
    <source>
        <dbReference type="Proteomes" id="UP000680750"/>
    </source>
</evidence>
<gene>
    <name evidence="1" type="ORF">Asera_59860</name>
</gene>
<dbReference type="CDD" id="cd06990">
    <property type="entry name" value="cupin_DUF861"/>
    <property type="match status" value="1"/>
</dbReference>
<dbReference type="Proteomes" id="UP000680750">
    <property type="component" value="Chromosome"/>
</dbReference>
<evidence type="ECO:0000313" key="1">
    <source>
        <dbReference type="EMBL" id="BCJ31878.1"/>
    </source>
</evidence>
<proteinExistence type="predicted"/>
<name>A0A810LD34_9ACTN</name>
<dbReference type="EMBL" id="AP023354">
    <property type="protein sequence ID" value="BCJ31878.1"/>
    <property type="molecule type" value="Genomic_DNA"/>
</dbReference>
<accession>A0A810LD34</accession>
<dbReference type="KEGG" id="aser:Asera_59860"/>
<dbReference type="AlphaFoldDB" id="A0A810LD34"/>
<dbReference type="InterPro" id="IPR011051">
    <property type="entry name" value="RmlC_Cupin_sf"/>
</dbReference>
<dbReference type="Gene3D" id="2.60.120.10">
    <property type="entry name" value="Jelly Rolls"/>
    <property type="match status" value="1"/>
</dbReference>
<dbReference type="RefSeq" id="WP_030450014.1">
    <property type="nucleotide sequence ID" value="NZ_AP023354.1"/>
</dbReference>
<dbReference type="InterPro" id="IPR014710">
    <property type="entry name" value="RmlC-like_jellyroll"/>
</dbReference>
<reference evidence="1" key="1">
    <citation type="submission" date="2020-08" db="EMBL/GenBank/DDBJ databases">
        <title>Whole genome shotgun sequence of Actinocatenispora sera NBRC 101916.</title>
        <authorList>
            <person name="Komaki H."/>
            <person name="Tamura T."/>
        </authorList>
    </citation>
    <scope>NUCLEOTIDE SEQUENCE</scope>
    <source>
        <strain evidence="1">NBRC 101916</strain>
    </source>
</reference>